<dbReference type="Proteomes" id="UP000193427">
    <property type="component" value="Chromosome"/>
</dbReference>
<dbReference type="EMBL" id="CP015118">
    <property type="protein sequence ID" value="ARN19047.1"/>
    <property type="molecule type" value="Genomic_DNA"/>
</dbReference>
<keyword evidence="2 3" id="KW-0378">Hydrolase</keyword>
<dbReference type="PROSITE" id="PS51257">
    <property type="entry name" value="PROKAR_LIPOPROTEIN"/>
    <property type="match status" value="1"/>
</dbReference>
<evidence type="ECO:0000313" key="4">
    <source>
        <dbReference type="EMBL" id="ARN19047.1"/>
    </source>
</evidence>
<dbReference type="SUPFAM" id="SSF53474">
    <property type="entry name" value="alpha/beta-Hydrolases"/>
    <property type="match status" value="1"/>
</dbReference>
<dbReference type="PANTHER" id="PTHR11559">
    <property type="entry name" value="CARBOXYLESTERASE"/>
    <property type="match status" value="1"/>
</dbReference>
<sequence length="664" mass="68626">MNRSDNRRRLAAAAVAAVLALTACGGDDVEELSGVFVDSPVSGLDVTGSAGPARSTDANGRFTYAAGETLSFAIGNLALGSAAGGGVLTPLSVTAGAASAADVRVNNKLILLQTLDADGDLNNGIQITAAIRAVVSPRAAAIDFNQPTAAFRTSLAPLLAALNDAAVFSDLDPRPRSARTAAAALEHFGRSMAPRNVVATTGGSLSGFEANATTWQYFGIPYARPPVGELRWRPPQPPVAWTGVRQATGWSDQSAQNPTFETLGEGGMSEDSLYLNVTAPKNASKAPVMVWFHGGAFAILTGNSKQYNNPEGVTTKGVVLVTVNHRLGPFGYMAHPLLSAESGHGGSGNYGQMDLVMALQWVKDNIARFGGDPANVTLFGQSGGGGKTYGLLNSPQAAGLFHKAVVQSGANPIATTGTAAASLAAGEAIGTAMFTRLNVTTLAAARALPWTAFVQADLDAGIPREIYRPNVDYAHLPKTYGQNMTDGMPSDVPLMVGATSGDYPSLRAALPVFMAQRAPTYKSPQFVYRFSRVPDGWAAMNLASGHGGEVPYLFNYPLGLASNYGLGLVLTAANTKPPIGDLNGNGVTGTAGDVADVYASMGWGAGDVATVDAVMSMWTQFAKTGNPSTPAFTWPAYTLANDTYAEIGPTASPSVRTGLATAFP</sequence>
<reference evidence="4 5" key="1">
    <citation type="submission" date="2016-04" db="EMBL/GenBank/DDBJ databases">
        <title>Complete genome sequence of natural rubber-degrading, novel Gram-negative bacterium, Rhizobacter gummiphilus strain NS21.</title>
        <authorList>
            <person name="Tabata M."/>
            <person name="Kasai D."/>
            <person name="Fukuda M."/>
        </authorList>
    </citation>
    <scope>NUCLEOTIDE SEQUENCE [LARGE SCALE GENOMIC DNA]</scope>
    <source>
        <strain evidence="4 5">NS21</strain>
    </source>
</reference>
<organism evidence="4 5">
    <name type="scientific">Piscinibacter gummiphilus</name>
    <dbReference type="NCBI Taxonomy" id="946333"/>
    <lineage>
        <taxon>Bacteria</taxon>
        <taxon>Pseudomonadati</taxon>
        <taxon>Pseudomonadota</taxon>
        <taxon>Betaproteobacteria</taxon>
        <taxon>Burkholderiales</taxon>
        <taxon>Sphaerotilaceae</taxon>
        <taxon>Piscinibacter</taxon>
    </lineage>
</organism>
<dbReference type="STRING" id="946333.A4W93_03445"/>
<dbReference type="AlphaFoldDB" id="A0A1W6L4D4"/>
<dbReference type="InterPro" id="IPR019826">
    <property type="entry name" value="Carboxylesterase_B_AS"/>
</dbReference>
<evidence type="ECO:0000256" key="2">
    <source>
        <dbReference type="ARBA" id="ARBA00022801"/>
    </source>
</evidence>
<dbReference type="PROSITE" id="PS00122">
    <property type="entry name" value="CARBOXYLESTERASE_B_1"/>
    <property type="match status" value="1"/>
</dbReference>
<evidence type="ECO:0000313" key="5">
    <source>
        <dbReference type="Proteomes" id="UP000193427"/>
    </source>
</evidence>
<keyword evidence="5" id="KW-1185">Reference proteome</keyword>
<dbReference type="Gene3D" id="3.40.50.1820">
    <property type="entry name" value="alpha/beta hydrolase"/>
    <property type="match status" value="2"/>
</dbReference>
<accession>A0A1W6L4D4</accession>
<feature type="chain" id="PRO_5041746069" description="Carboxylic ester hydrolase" evidence="3">
    <location>
        <begin position="26"/>
        <end position="664"/>
    </location>
</feature>
<dbReference type="EC" id="3.1.1.-" evidence="3"/>
<comment type="similarity">
    <text evidence="1 3">Belongs to the type-B carboxylesterase/lipase family.</text>
</comment>
<dbReference type="GO" id="GO:0016787">
    <property type="term" value="F:hydrolase activity"/>
    <property type="evidence" value="ECO:0007669"/>
    <property type="project" value="UniProtKB-KW"/>
</dbReference>
<protein>
    <recommendedName>
        <fullName evidence="3">Carboxylic ester hydrolase</fullName>
        <ecNumber evidence="3">3.1.1.-</ecNumber>
    </recommendedName>
</protein>
<keyword evidence="3" id="KW-0732">Signal</keyword>
<evidence type="ECO:0000256" key="1">
    <source>
        <dbReference type="ARBA" id="ARBA00005964"/>
    </source>
</evidence>
<dbReference type="InterPro" id="IPR029058">
    <property type="entry name" value="AB_hydrolase_fold"/>
</dbReference>
<name>A0A1W6L4D4_9BURK</name>
<gene>
    <name evidence="4" type="ORF">A4W93_03445</name>
</gene>
<evidence type="ECO:0000256" key="3">
    <source>
        <dbReference type="RuleBase" id="RU361235"/>
    </source>
</evidence>
<dbReference type="RefSeq" id="WP_169726502.1">
    <property type="nucleotide sequence ID" value="NZ_BSPR01000002.1"/>
</dbReference>
<dbReference type="InterPro" id="IPR002018">
    <property type="entry name" value="CarbesteraseB"/>
</dbReference>
<feature type="signal peptide" evidence="3">
    <location>
        <begin position="1"/>
        <end position="25"/>
    </location>
</feature>
<dbReference type="InterPro" id="IPR050309">
    <property type="entry name" value="Type-B_Carboxylest/Lipase"/>
</dbReference>
<dbReference type="Pfam" id="PF00135">
    <property type="entry name" value="COesterase"/>
    <property type="match status" value="1"/>
</dbReference>
<dbReference type="KEGG" id="rgu:A4W93_03445"/>
<proteinExistence type="inferred from homology"/>